<proteinExistence type="predicted"/>
<dbReference type="EMBL" id="BKCP01005128">
    <property type="protein sequence ID" value="GER36285.1"/>
    <property type="molecule type" value="Genomic_DNA"/>
</dbReference>
<sequence length="108" mass="12202">MEILDLVLADEKTRVEKTKERGLRACLCLKGEELGLGFSTSDSKNKKYISNSKIMLKSEIDELENGDVVLLYETDEKSNFLILLQRVDHNNGLDASMEDEVTIPLKIV</sequence>
<gene>
    <name evidence="1" type="ORF">STAS_12616</name>
</gene>
<organism evidence="1 2">
    <name type="scientific">Striga asiatica</name>
    <name type="common">Asiatic witchweed</name>
    <name type="synonym">Buchnera asiatica</name>
    <dbReference type="NCBI Taxonomy" id="4170"/>
    <lineage>
        <taxon>Eukaryota</taxon>
        <taxon>Viridiplantae</taxon>
        <taxon>Streptophyta</taxon>
        <taxon>Embryophyta</taxon>
        <taxon>Tracheophyta</taxon>
        <taxon>Spermatophyta</taxon>
        <taxon>Magnoliopsida</taxon>
        <taxon>eudicotyledons</taxon>
        <taxon>Gunneridae</taxon>
        <taxon>Pentapetalae</taxon>
        <taxon>asterids</taxon>
        <taxon>lamiids</taxon>
        <taxon>Lamiales</taxon>
        <taxon>Orobanchaceae</taxon>
        <taxon>Buchnereae</taxon>
        <taxon>Striga</taxon>
    </lineage>
</organism>
<dbReference type="AlphaFoldDB" id="A0A5A7PTY8"/>
<dbReference type="Proteomes" id="UP000325081">
    <property type="component" value="Unassembled WGS sequence"/>
</dbReference>
<evidence type="ECO:0000313" key="2">
    <source>
        <dbReference type="Proteomes" id="UP000325081"/>
    </source>
</evidence>
<keyword evidence="2" id="KW-1185">Reference proteome</keyword>
<protein>
    <submittedName>
        <fullName evidence="1">Uncharacterized protein</fullName>
    </submittedName>
</protein>
<accession>A0A5A7PTY8</accession>
<evidence type="ECO:0000313" key="1">
    <source>
        <dbReference type="EMBL" id="GER36285.1"/>
    </source>
</evidence>
<reference evidence="2" key="1">
    <citation type="journal article" date="2019" name="Curr. Biol.">
        <title>Genome Sequence of Striga asiatica Provides Insight into the Evolution of Plant Parasitism.</title>
        <authorList>
            <person name="Yoshida S."/>
            <person name="Kim S."/>
            <person name="Wafula E.K."/>
            <person name="Tanskanen J."/>
            <person name="Kim Y.M."/>
            <person name="Honaas L."/>
            <person name="Yang Z."/>
            <person name="Spallek T."/>
            <person name="Conn C.E."/>
            <person name="Ichihashi Y."/>
            <person name="Cheong K."/>
            <person name="Cui S."/>
            <person name="Der J.P."/>
            <person name="Gundlach H."/>
            <person name="Jiao Y."/>
            <person name="Hori C."/>
            <person name="Ishida J.K."/>
            <person name="Kasahara H."/>
            <person name="Kiba T."/>
            <person name="Kim M.S."/>
            <person name="Koo N."/>
            <person name="Laohavisit A."/>
            <person name="Lee Y.H."/>
            <person name="Lumba S."/>
            <person name="McCourt P."/>
            <person name="Mortimer J.C."/>
            <person name="Mutuku J.M."/>
            <person name="Nomura T."/>
            <person name="Sasaki-Sekimoto Y."/>
            <person name="Seto Y."/>
            <person name="Wang Y."/>
            <person name="Wakatake T."/>
            <person name="Sakakibara H."/>
            <person name="Demura T."/>
            <person name="Yamaguchi S."/>
            <person name="Yoneyama K."/>
            <person name="Manabe R.I."/>
            <person name="Nelson D.C."/>
            <person name="Schulman A.H."/>
            <person name="Timko M.P."/>
            <person name="dePamphilis C.W."/>
            <person name="Choi D."/>
            <person name="Shirasu K."/>
        </authorList>
    </citation>
    <scope>NUCLEOTIDE SEQUENCE [LARGE SCALE GENOMIC DNA]</scope>
    <source>
        <strain evidence="2">cv. UVA1</strain>
    </source>
</reference>
<name>A0A5A7PTY8_STRAF</name>
<comment type="caution">
    <text evidence="1">The sequence shown here is derived from an EMBL/GenBank/DDBJ whole genome shotgun (WGS) entry which is preliminary data.</text>
</comment>